<comment type="caution">
    <text evidence="9">The sequence shown here is derived from an EMBL/GenBank/DDBJ whole genome shotgun (WGS) entry which is preliminary data.</text>
</comment>
<dbReference type="GO" id="GO:0015031">
    <property type="term" value="P:protein transport"/>
    <property type="evidence" value="ECO:0007669"/>
    <property type="project" value="UniProtKB-KW"/>
</dbReference>
<evidence type="ECO:0000256" key="4">
    <source>
        <dbReference type="ARBA" id="ARBA00022448"/>
    </source>
</evidence>
<dbReference type="AlphaFoldDB" id="A0A8T0GY64"/>
<evidence type="ECO:0000256" key="6">
    <source>
        <dbReference type="ARBA" id="ARBA00023034"/>
    </source>
</evidence>
<sequence length="1105" mass="122892">MRGGRFQAKSNEEANVRNAEALFEAKTVGEIRQVAAQTRNEIEEKKEELRQLVGASYRDLIESADSITLMKQSCEAVVANIGRMQGGFGDLQRSVSVNVATPAGELERKRREKLYGVGSRVKYLVDTPEKIWGCLDEHMYLEGAERYLRAREVHSLLTGVVAKEENLLGRFPLLRQQWPLIERFRGQISKRSKDRLQEPGLGVGHYAVALAACGIIEELNSSQIFSLFLESRKLWLRSHLRAWVLERDLKKGSEYTSDVAAALCKLFHMIQTSLCQIGVLFLEVSTGKMPLLYSTVLAAPPGSQLFGGIPNPEMEVVAWKKYREKLESSMVSLTGLFISDSCVEWLKDCAEEISVETRPLIALLKTGKELADVESMVREDMSKQEAISESLDWLQGTFGKSIGDPWDCVCELLLKAPTNLWDTLYEGLFVSQMKVIVNSGFGAINVKEMVDDCLEEMISVGALEGADEKQVPTPKASGNVLKELDLNSNSKLRWKSGNVESEWDGDARFFFTAEVTNVKDKVDESLRLILEDLVSFLRGPHVQIRTDSLSPYLQEQCFKWVSAVAKVIETRLSKLSESIVEAAKDVSNLAVESPKHALEGNFEGRRIIRDALDSHVSKTGIISKVVEQALFLGRLSAALGEHSVSLPSLLGSSTSWTTPVRQTSAKIPSHILRQPMWSEANSSFEVPGKWTFRRGVGGVGTPNSDDGAAKLRELQRSLRQQSIAAHRMWIRWSTDGLAGTLLRDLHQDECLSTPTPLKGWEETVIKSLGEEGEEVDARISVPAMPSPYVVAFLFAGCREIHRIGGHVLDRAVLELFAWELLDKVLTIYEKFMSHPSFMNSRVSEKGLLQLLFDLKFIADVLSGGQEIYSESAVGTENLAPLKDSTSSKQTSMKADIARKRWVNKLLEDLHNHIDPIDWATYESYLWEQERRYYQSSAVLFGSLIQLKRLHTDVPLKLSSTSETNTLNMSATVPRFTYLPISAPLFSVTRASPLRSRRTQSQEEIDAVWRASVQSDDSSTFSFSDLTTQNSQGSAKLLLQQVMGVGSKFGEGTFGKVLGDGQVGRFKDKGAAAISMFGDMLPAQAAGLFSSLGSAMKQDAQTTMYY</sequence>
<proteinExistence type="inferred from homology"/>
<keyword evidence="5" id="KW-0653">Protein transport</keyword>
<feature type="coiled-coil region" evidence="8">
    <location>
        <begin position="28"/>
        <end position="55"/>
    </location>
</feature>
<dbReference type="GO" id="GO:0000139">
    <property type="term" value="C:Golgi membrane"/>
    <property type="evidence" value="ECO:0007669"/>
    <property type="project" value="UniProtKB-SubCell"/>
</dbReference>
<keyword evidence="7" id="KW-0472">Membrane</keyword>
<dbReference type="PANTHER" id="PTHR31658">
    <property type="entry name" value="CONSERVED OLIGOMERIC GOLGI COMPLEX SUBUNIT 1"/>
    <property type="match status" value="1"/>
</dbReference>
<keyword evidence="6" id="KW-0333">Golgi apparatus</keyword>
<dbReference type="PANTHER" id="PTHR31658:SF0">
    <property type="entry name" value="CONSERVED OLIGOMERIC GOLGI COMPLEX SUBUNIT 1"/>
    <property type="match status" value="1"/>
</dbReference>
<evidence type="ECO:0000256" key="5">
    <source>
        <dbReference type="ARBA" id="ARBA00022927"/>
    </source>
</evidence>
<gene>
    <name evidence="9" type="ORF">KC19_8G010000</name>
</gene>
<dbReference type="GO" id="GO:0017119">
    <property type="term" value="C:Golgi transport complex"/>
    <property type="evidence" value="ECO:0007669"/>
    <property type="project" value="InterPro"/>
</dbReference>
<dbReference type="Pfam" id="PF08700">
    <property type="entry name" value="VPS51_Exo84_N"/>
    <property type="match status" value="1"/>
</dbReference>
<name>A0A8T0GY64_CERPU</name>
<accession>A0A8T0GY64</accession>
<evidence type="ECO:0000256" key="3">
    <source>
        <dbReference type="ARBA" id="ARBA00020978"/>
    </source>
</evidence>
<evidence type="ECO:0000256" key="8">
    <source>
        <dbReference type="SAM" id="Coils"/>
    </source>
</evidence>
<organism evidence="9 10">
    <name type="scientific">Ceratodon purpureus</name>
    <name type="common">Fire moss</name>
    <name type="synonym">Dicranum purpureum</name>
    <dbReference type="NCBI Taxonomy" id="3225"/>
    <lineage>
        <taxon>Eukaryota</taxon>
        <taxon>Viridiplantae</taxon>
        <taxon>Streptophyta</taxon>
        <taxon>Embryophyta</taxon>
        <taxon>Bryophyta</taxon>
        <taxon>Bryophytina</taxon>
        <taxon>Bryopsida</taxon>
        <taxon>Dicranidae</taxon>
        <taxon>Pseudoditrichales</taxon>
        <taxon>Ditrichaceae</taxon>
        <taxon>Ceratodon</taxon>
    </lineage>
</organism>
<evidence type="ECO:0000313" key="9">
    <source>
        <dbReference type="EMBL" id="KAG0563189.1"/>
    </source>
</evidence>
<dbReference type="Proteomes" id="UP000822688">
    <property type="component" value="Chromosome 8"/>
</dbReference>
<evidence type="ECO:0000313" key="10">
    <source>
        <dbReference type="Proteomes" id="UP000822688"/>
    </source>
</evidence>
<evidence type="ECO:0000256" key="1">
    <source>
        <dbReference type="ARBA" id="ARBA00004395"/>
    </source>
</evidence>
<evidence type="ECO:0000256" key="2">
    <source>
        <dbReference type="ARBA" id="ARBA00006653"/>
    </source>
</evidence>
<evidence type="ECO:0000256" key="7">
    <source>
        <dbReference type="ARBA" id="ARBA00023136"/>
    </source>
</evidence>
<dbReference type="InterPro" id="IPR033370">
    <property type="entry name" value="COG1"/>
</dbReference>
<reference evidence="9" key="1">
    <citation type="submission" date="2020-06" db="EMBL/GenBank/DDBJ databases">
        <title>WGS assembly of Ceratodon purpureus strain R40.</title>
        <authorList>
            <person name="Carey S.B."/>
            <person name="Jenkins J."/>
            <person name="Shu S."/>
            <person name="Lovell J.T."/>
            <person name="Sreedasyam A."/>
            <person name="Maumus F."/>
            <person name="Tiley G.P."/>
            <person name="Fernandez-Pozo N."/>
            <person name="Barry K."/>
            <person name="Chen C."/>
            <person name="Wang M."/>
            <person name="Lipzen A."/>
            <person name="Daum C."/>
            <person name="Saski C.A."/>
            <person name="Payton A.C."/>
            <person name="Mcbreen J.C."/>
            <person name="Conrad R.E."/>
            <person name="Kollar L.M."/>
            <person name="Olsson S."/>
            <person name="Huttunen S."/>
            <person name="Landis J.B."/>
            <person name="Wickett N.J."/>
            <person name="Johnson M.G."/>
            <person name="Rensing S.A."/>
            <person name="Grimwood J."/>
            <person name="Schmutz J."/>
            <person name="Mcdaniel S.F."/>
        </authorList>
    </citation>
    <scope>NUCLEOTIDE SEQUENCE</scope>
    <source>
        <strain evidence="9">R40</strain>
    </source>
</reference>
<dbReference type="GO" id="GO:0006891">
    <property type="term" value="P:intra-Golgi vesicle-mediated transport"/>
    <property type="evidence" value="ECO:0007669"/>
    <property type="project" value="InterPro"/>
</dbReference>
<dbReference type="OrthoDB" id="46189at2759"/>
<dbReference type="EMBL" id="CM026429">
    <property type="protein sequence ID" value="KAG0563189.1"/>
    <property type="molecule type" value="Genomic_DNA"/>
</dbReference>
<keyword evidence="4" id="KW-0813">Transport</keyword>
<comment type="subcellular location">
    <subcellularLocation>
        <location evidence="1">Golgi apparatus membrane</location>
        <topology evidence="1">Peripheral membrane protein</topology>
    </subcellularLocation>
</comment>
<keyword evidence="8" id="KW-0175">Coiled coil</keyword>
<comment type="similarity">
    <text evidence="2">Belongs to the COG1 family.</text>
</comment>
<protein>
    <recommendedName>
        <fullName evidence="3">Conserved oligomeric Golgi complex subunit 1</fullName>
    </recommendedName>
</protein>
<keyword evidence="10" id="KW-1185">Reference proteome</keyword>